<sequence length="317" mass="34555">MKVLDFKGHGPEIEHLVRSARAGRIVHAYLLCGARGCGKKTLARLLAQTLLCEETPDQRPCGQCPACKRFLSGNHPDVRYVAPKGRSIGVDDVRELIDYLARRPYEGGWHIAIIERADKLTPSAQNALLKTLENPPEDTVFFLLTDAPGALLSTVRSRVRMVRVPPLSREACVKELTERGLSPEQAGRLAGLAHGSVGRALELNADEGFEALLSRALASLSALKGAPSVAEAAAPFYEERERQDDFLEILEIIGRDRMALQNGAESEALRAEELAGVRVDGRGLLLAVMEARRMLSANVAWPNALDALYFSLVDGKS</sequence>
<gene>
    <name evidence="1" type="primary">holB</name>
    <name evidence="1" type="ORF">IAA52_08170</name>
</gene>
<keyword evidence="1" id="KW-0808">Transferase</keyword>
<name>A0A9D1CWX2_9FIRM</name>
<evidence type="ECO:0000313" key="2">
    <source>
        <dbReference type="Proteomes" id="UP000824260"/>
    </source>
</evidence>
<protein>
    <submittedName>
        <fullName evidence="1">DNA polymerase III subunit delta</fullName>
        <ecNumber evidence="1">2.7.7.7</ecNumber>
    </submittedName>
</protein>
<dbReference type="Proteomes" id="UP000824260">
    <property type="component" value="Unassembled WGS sequence"/>
</dbReference>
<dbReference type="EC" id="2.7.7.7" evidence="1"/>
<dbReference type="Pfam" id="PF13177">
    <property type="entry name" value="DNA_pol3_delta2"/>
    <property type="match status" value="1"/>
</dbReference>
<accession>A0A9D1CWX2</accession>
<dbReference type="SUPFAM" id="SSF52540">
    <property type="entry name" value="P-loop containing nucleoside triphosphate hydrolases"/>
    <property type="match status" value="1"/>
</dbReference>
<proteinExistence type="predicted"/>
<organism evidence="1 2">
    <name type="scientific">Candidatus Pullichristensenella stercorigallinarum</name>
    <dbReference type="NCBI Taxonomy" id="2840909"/>
    <lineage>
        <taxon>Bacteria</taxon>
        <taxon>Bacillati</taxon>
        <taxon>Bacillota</taxon>
        <taxon>Clostridia</taxon>
        <taxon>Candidatus Pullichristensenella</taxon>
    </lineage>
</organism>
<dbReference type="PANTHER" id="PTHR11669">
    <property type="entry name" value="REPLICATION FACTOR C / DNA POLYMERASE III GAMMA-TAU SUBUNIT"/>
    <property type="match status" value="1"/>
</dbReference>
<reference evidence="1" key="2">
    <citation type="journal article" date="2021" name="PeerJ">
        <title>Extensive microbial diversity within the chicken gut microbiome revealed by metagenomics and culture.</title>
        <authorList>
            <person name="Gilroy R."/>
            <person name="Ravi A."/>
            <person name="Getino M."/>
            <person name="Pursley I."/>
            <person name="Horton D.L."/>
            <person name="Alikhan N.F."/>
            <person name="Baker D."/>
            <person name="Gharbi K."/>
            <person name="Hall N."/>
            <person name="Watson M."/>
            <person name="Adriaenssens E.M."/>
            <person name="Foster-Nyarko E."/>
            <person name="Jarju S."/>
            <person name="Secka A."/>
            <person name="Antonio M."/>
            <person name="Oren A."/>
            <person name="Chaudhuri R.R."/>
            <person name="La Ragione R."/>
            <person name="Hildebrand F."/>
            <person name="Pallen M.J."/>
        </authorList>
    </citation>
    <scope>NUCLEOTIDE SEQUENCE</scope>
    <source>
        <strain evidence="1">ChiSjej6B24-2974</strain>
    </source>
</reference>
<dbReference type="GO" id="GO:0008408">
    <property type="term" value="F:3'-5' exonuclease activity"/>
    <property type="evidence" value="ECO:0007669"/>
    <property type="project" value="InterPro"/>
</dbReference>
<dbReference type="AlphaFoldDB" id="A0A9D1CWX2"/>
<dbReference type="NCBIfam" id="TIGR00678">
    <property type="entry name" value="holB"/>
    <property type="match status" value="1"/>
</dbReference>
<dbReference type="PANTHER" id="PTHR11669:SF8">
    <property type="entry name" value="DNA POLYMERASE III SUBUNIT DELTA"/>
    <property type="match status" value="1"/>
</dbReference>
<dbReference type="Gene3D" id="3.40.50.300">
    <property type="entry name" value="P-loop containing nucleotide triphosphate hydrolases"/>
    <property type="match status" value="1"/>
</dbReference>
<reference evidence="1" key="1">
    <citation type="submission" date="2020-10" db="EMBL/GenBank/DDBJ databases">
        <authorList>
            <person name="Gilroy R."/>
        </authorList>
    </citation>
    <scope>NUCLEOTIDE SEQUENCE</scope>
    <source>
        <strain evidence="1">ChiSjej6B24-2974</strain>
    </source>
</reference>
<keyword evidence="1" id="KW-0548">Nucleotidyltransferase</keyword>
<dbReference type="InterPro" id="IPR050238">
    <property type="entry name" value="DNA_Rep/Repair_Clamp_Loader"/>
</dbReference>
<dbReference type="GO" id="GO:0003887">
    <property type="term" value="F:DNA-directed DNA polymerase activity"/>
    <property type="evidence" value="ECO:0007669"/>
    <property type="project" value="UniProtKB-EC"/>
</dbReference>
<dbReference type="GO" id="GO:0006261">
    <property type="term" value="P:DNA-templated DNA replication"/>
    <property type="evidence" value="ECO:0007669"/>
    <property type="project" value="TreeGrafter"/>
</dbReference>
<dbReference type="InterPro" id="IPR004622">
    <property type="entry name" value="DNA_pol_HolB"/>
</dbReference>
<dbReference type="InterPro" id="IPR027417">
    <property type="entry name" value="P-loop_NTPase"/>
</dbReference>
<dbReference type="EMBL" id="DVFZ01000082">
    <property type="protein sequence ID" value="HIQ83063.1"/>
    <property type="molecule type" value="Genomic_DNA"/>
</dbReference>
<comment type="caution">
    <text evidence="1">The sequence shown here is derived from an EMBL/GenBank/DDBJ whole genome shotgun (WGS) entry which is preliminary data.</text>
</comment>
<evidence type="ECO:0000313" key="1">
    <source>
        <dbReference type="EMBL" id="HIQ83063.1"/>
    </source>
</evidence>